<sequence>MATIANDDRCPCLSGEQYGQCCGRFHSGAAEAPTAEQLMRSRYAAFAVGDEAYLLRTWHPSTRPKRLDIDPEQVWRRLDVLATSAGGLLDSTGAVEFVAHYVDHGERGSMREHSTFVCENGRWLYVDAVQ</sequence>
<dbReference type="InterPro" id="IPR023006">
    <property type="entry name" value="YchJ-like"/>
</dbReference>
<comment type="similarity">
    <text evidence="1 2">Belongs to the UPF0225 family.</text>
</comment>
<dbReference type="InterPro" id="IPR032710">
    <property type="entry name" value="NTF2-like_dom_sf"/>
</dbReference>
<comment type="caution">
    <text evidence="4">The sequence shown here is derived from an EMBL/GenBank/DDBJ whole genome shotgun (WGS) entry which is preliminary data.</text>
</comment>
<reference evidence="4 5" key="1">
    <citation type="submission" date="2023-11" db="EMBL/GenBank/DDBJ databases">
        <authorList>
            <person name="Val-Calvo J."/>
            <person name="Scortti M."/>
            <person name="Vazquez-Boland J."/>
        </authorList>
    </citation>
    <scope>NUCLEOTIDE SEQUENCE [LARGE SCALE GENOMIC DNA]</scope>
    <source>
        <strain evidence="4 5">PAM 2766</strain>
    </source>
</reference>
<dbReference type="Pfam" id="PF02810">
    <property type="entry name" value="SEC-C"/>
    <property type="match status" value="1"/>
</dbReference>
<keyword evidence="5" id="KW-1185">Reference proteome</keyword>
<dbReference type="SUPFAM" id="SSF54427">
    <property type="entry name" value="NTF2-like"/>
    <property type="match status" value="1"/>
</dbReference>
<evidence type="ECO:0000256" key="2">
    <source>
        <dbReference type="HAMAP-Rule" id="MF_00612"/>
    </source>
</evidence>
<dbReference type="InterPro" id="IPR048469">
    <property type="entry name" value="YchJ-like_M"/>
</dbReference>
<evidence type="ECO:0000256" key="1">
    <source>
        <dbReference type="ARBA" id="ARBA00010839"/>
    </source>
</evidence>
<dbReference type="EMBL" id="JBDLNV010000009">
    <property type="protein sequence ID" value="MFM1726223.1"/>
    <property type="molecule type" value="Genomic_DNA"/>
</dbReference>
<accession>A0ABW9FM76</accession>
<evidence type="ECO:0000313" key="5">
    <source>
        <dbReference type="Proteomes" id="UP001629745"/>
    </source>
</evidence>
<organism evidence="4 5">
    <name type="scientific">Rhodococcus parequi</name>
    <dbReference type="NCBI Taxonomy" id="3137122"/>
    <lineage>
        <taxon>Bacteria</taxon>
        <taxon>Bacillati</taxon>
        <taxon>Actinomycetota</taxon>
        <taxon>Actinomycetes</taxon>
        <taxon>Mycobacteriales</taxon>
        <taxon>Nocardiaceae</taxon>
        <taxon>Rhodococcus</taxon>
    </lineage>
</organism>
<evidence type="ECO:0000259" key="3">
    <source>
        <dbReference type="Pfam" id="PF17775"/>
    </source>
</evidence>
<dbReference type="Pfam" id="PF17775">
    <property type="entry name" value="YchJ_M-like"/>
    <property type="match status" value="1"/>
</dbReference>
<dbReference type="PANTHER" id="PTHR33747">
    <property type="entry name" value="UPF0225 PROTEIN SCO1677"/>
    <property type="match status" value="1"/>
</dbReference>
<gene>
    <name evidence="4" type="ORF">ABEU20_004848</name>
</gene>
<dbReference type="RefSeq" id="WP_420166678.1">
    <property type="nucleotide sequence ID" value="NZ_JBDLNV010000009.1"/>
</dbReference>
<dbReference type="SUPFAM" id="SSF103642">
    <property type="entry name" value="Sec-C motif"/>
    <property type="match status" value="1"/>
</dbReference>
<dbReference type="Proteomes" id="UP001629745">
    <property type="component" value="Unassembled WGS sequence"/>
</dbReference>
<dbReference type="PANTHER" id="PTHR33747:SF1">
    <property type="entry name" value="ADENYLATE CYCLASE-ASSOCIATED CAP C-TERMINAL DOMAIN-CONTAINING PROTEIN"/>
    <property type="match status" value="1"/>
</dbReference>
<proteinExistence type="inferred from homology"/>
<evidence type="ECO:0000313" key="4">
    <source>
        <dbReference type="EMBL" id="MFM1726223.1"/>
    </source>
</evidence>
<feature type="domain" description="YchJ-like middle NTF2-like" evidence="3">
    <location>
        <begin position="34"/>
        <end position="128"/>
    </location>
</feature>
<name>A0ABW9FM76_9NOCA</name>
<dbReference type="InterPro" id="IPR004027">
    <property type="entry name" value="SEC_C_motif"/>
</dbReference>
<dbReference type="HAMAP" id="MF_00612">
    <property type="entry name" value="UPF0225"/>
    <property type="match status" value="1"/>
</dbReference>
<dbReference type="Gene3D" id="3.10.450.50">
    <property type="match status" value="1"/>
</dbReference>
<protein>
    <recommendedName>
        <fullName evidence="2">UPF0225 protein ABEU20_004848</fullName>
    </recommendedName>
</protein>